<keyword evidence="3" id="KW-1185">Reference proteome</keyword>
<organism evidence="2 3">
    <name type="scientific">Popillia japonica</name>
    <name type="common">Japanese beetle</name>
    <dbReference type="NCBI Taxonomy" id="7064"/>
    <lineage>
        <taxon>Eukaryota</taxon>
        <taxon>Metazoa</taxon>
        <taxon>Ecdysozoa</taxon>
        <taxon>Arthropoda</taxon>
        <taxon>Hexapoda</taxon>
        <taxon>Insecta</taxon>
        <taxon>Pterygota</taxon>
        <taxon>Neoptera</taxon>
        <taxon>Endopterygota</taxon>
        <taxon>Coleoptera</taxon>
        <taxon>Polyphaga</taxon>
        <taxon>Scarabaeiformia</taxon>
        <taxon>Scarabaeidae</taxon>
        <taxon>Rutelinae</taxon>
        <taxon>Popillia</taxon>
    </lineage>
</organism>
<feature type="compositionally biased region" description="Polar residues" evidence="1">
    <location>
        <begin position="64"/>
        <end position="81"/>
    </location>
</feature>
<dbReference type="EMBL" id="JASPKY010000247">
    <property type="protein sequence ID" value="KAK9717066.1"/>
    <property type="molecule type" value="Genomic_DNA"/>
</dbReference>
<reference evidence="2 3" key="1">
    <citation type="journal article" date="2024" name="BMC Genomics">
        <title>De novo assembly and annotation of Popillia japonica's genome with initial clues to its potential as an invasive pest.</title>
        <authorList>
            <person name="Cucini C."/>
            <person name="Boschi S."/>
            <person name="Funari R."/>
            <person name="Cardaioli E."/>
            <person name="Iannotti N."/>
            <person name="Marturano G."/>
            <person name="Paoli F."/>
            <person name="Bruttini M."/>
            <person name="Carapelli A."/>
            <person name="Frati F."/>
            <person name="Nardi F."/>
        </authorList>
    </citation>
    <scope>NUCLEOTIDE SEQUENCE [LARGE SCALE GENOMIC DNA]</scope>
    <source>
        <strain evidence="2">DMR45628</strain>
    </source>
</reference>
<gene>
    <name evidence="2" type="ORF">QE152_g24362</name>
</gene>
<dbReference type="Proteomes" id="UP001458880">
    <property type="component" value="Unassembled WGS sequence"/>
</dbReference>
<evidence type="ECO:0000313" key="3">
    <source>
        <dbReference type="Proteomes" id="UP001458880"/>
    </source>
</evidence>
<feature type="compositionally biased region" description="Pro residues" evidence="1">
    <location>
        <begin position="92"/>
        <end position="108"/>
    </location>
</feature>
<name>A0AAW1KF87_POPJA</name>
<evidence type="ECO:0000313" key="2">
    <source>
        <dbReference type="EMBL" id="KAK9717066.1"/>
    </source>
</evidence>
<feature type="region of interest" description="Disordered" evidence="1">
    <location>
        <begin position="1"/>
        <end position="42"/>
    </location>
</feature>
<feature type="region of interest" description="Disordered" evidence="1">
    <location>
        <begin position="57"/>
        <end position="145"/>
    </location>
</feature>
<accession>A0AAW1KF87</accession>
<comment type="caution">
    <text evidence="2">The sequence shown here is derived from an EMBL/GenBank/DDBJ whole genome shotgun (WGS) entry which is preliminary data.</text>
</comment>
<protein>
    <submittedName>
        <fullName evidence="2">Uncharacterized protein</fullName>
    </submittedName>
</protein>
<sequence length="145" mass="15801">MSGLSPRKSRRTSKPSAAAANCTDMDNETATQTQDALNAPRRISEEIVLFQRIRRQSAPCARGHTQQPTRNAQRLLTTYNITEEGKKTEQPQPTPPKPSPPKPRPPTKLAPWAPQATALQSAKAPSLGASQDHAPDETPMDTTEP</sequence>
<dbReference type="AlphaFoldDB" id="A0AAW1KF87"/>
<evidence type="ECO:0000256" key="1">
    <source>
        <dbReference type="SAM" id="MobiDB-lite"/>
    </source>
</evidence>
<proteinExistence type="predicted"/>